<dbReference type="EMBL" id="CH473960">
    <property type="protein sequence ID" value="EDM17091.1"/>
    <property type="molecule type" value="Genomic_DNA"/>
</dbReference>
<organism evidence="1 2">
    <name type="scientific">Rattus norvegicus</name>
    <name type="common">Rat</name>
    <dbReference type="NCBI Taxonomy" id="10116"/>
    <lineage>
        <taxon>Eukaryota</taxon>
        <taxon>Metazoa</taxon>
        <taxon>Chordata</taxon>
        <taxon>Craniata</taxon>
        <taxon>Vertebrata</taxon>
        <taxon>Euteleostomi</taxon>
        <taxon>Mammalia</taxon>
        <taxon>Eutheria</taxon>
        <taxon>Euarchontoglires</taxon>
        <taxon>Glires</taxon>
        <taxon>Rodentia</taxon>
        <taxon>Myomorpha</taxon>
        <taxon>Muroidea</taxon>
        <taxon>Muridae</taxon>
        <taxon>Murinae</taxon>
        <taxon>Rattus</taxon>
    </lineage>
</organism>
<proteinExistence type="predicted"/>
<sequence length="128" mass="14129">MLGQKYRRKGSHLAQLEVSLPESEGFIHSRCQQQQPPPFKRLTESKLCRASGLTPCVVGAQECRSGYCYFPSPPQRPGLKRSQTSHQSDGILIKITSYKNNKQLQVGLLSMCPPTHTLPPLANLAALA</sequence>
<evidence type="ECO:0000313" key="1">
    <source>
        <dbReference type="EMBL" id="EDM17091.1"/>
    </source>
</evidence>
<name>A6IFF7_RAT</name>
<evidence type="ECO:0000313" key="2">
    <source>
        <dbReference type="Proteomes" id="UP000234681"/>
    </source>
</evidence>
<dbReference type="AlphaFoldDB" id="A6IFF7"/>
<reference evidence="1 2" key="1">
    <citation type="submission" date="2005-09" db="EMBL/GenBank/DDBJ databases">
        <authorList>
            <person name="Mural R.J."/>
            <person name="Li P.W."/>
            <person name="Adams M.D."/>
            <person name="Amanatides P.G."/>
            <person name="Baden-Tillson H."/>
            <person name="Barnstead M."/>
            <person name="Chin S.H."/>
            <person name="Dew I."/>
            <person name="Evans C.A."/>
            <person name="Ferriera S."/>
            <person name="Flanigan M."/>
            <person name="Fosler C."/>
            <person name="Glodek A."/>
            <person name="Gu Z."/>
            <person name="Holt R.A."/>
            <person name="Jennings D."/>
            <person name="Kraft C.L."/>
            <person name="Lu F."/>
            <person name="Nguyen T."/>
            <person name="Nusskern D.R."/>
            <person name="Pfannkoch C.M."/>
            <person name="Sitter C."/>
            <person name="Sutton G.G."/>
            <person name="Venter J.C."/>
            <person name="Wang Z."/>
            <person name="Woodage T."/>
            <person name="Zheng X.H."/>
            <person name="Zhong F."/>
        </authorList>
    </citation>
    <scope>NUCLEOTIDE SEQUENCE [LARGE SCALE GENOMIC DNA]</scope>
    <source>
        <strain>BN</strain>
        <strain evidence="2">Sprague-Dawley</strain>
    </source>
</reference>
<protein>
    <submittedName>
        <fullName evidence="1">RCG49098</fullName>
    </submittedName>
</protein>
<dbReference type="Proteomes" id="UP000234681">
    <property type="component" value="Chromosome 7"/>
</dbReference>
<gene>
    <name evidence="1" type="ORF">rCG_49098</name>
</gene>
<accession>A6IFF7</accession>